<protein>
    <submittedName>
        <fullName evidence="2">Uncharacterized protein</fullName>
    </submittedName>
</protein>
<organism evidence="2 3">
    <name type="scientific">Pleuronectes platessa</name>
    <name type="common">European plaice</name>
    <dbReference type="NCBI Taxonomy" id="8262"/>
    <lineage>
        <taxon>Eukaryota</taxon>
        <taxon>Metazoa</taxon>
        <taxon>Chordata</taxon>
        <taxon>Craniata</taxon>
        <taxon>Vertebrata</taxon>
        <taxon>Euteleostomi</taxon>
        <taxon>Actinopterygii</taxon>
        <taxon>Neopterygii</taxon>
        <taxon>Teleostei</taxon>
        <taxon>Neoteleostei</taxon>
        <taxon>Acanthomorphata</taxon>
        <taxon>Carangaria</taxon>
        <taxon>Pleuronectiformes</taxon>
        <taxon>Pleuronectoidei</taxon>
        <taxon>Pleuronectidae</taxon>
        <taxon>Pleuronectes</taxon>
    </lineage>
</organism>
<reference evidence="2" key="1">
    <citation type="submission" date="2020-03" db="EMBL/GenBank/DDBJ databases">
        <authorList>
            <person name="Weist P."/>
        </authorList>
    </citation>
    <scope>NUCLEOTIDE SEQUENCE</scope>
</reference>
<name>A0A9N7VNZ0_PLEPL</name>
<evidence type="ECO:0000313" key="3">
    <source>
        <dbReference type="Proteomes" id="UP001153269"/>
    </source>
</evidence>
<keyword evidence="3" id="KW-1185">Reference proteome</keyword>
<feature type="compositionally biased region" description="Polar residues" evidence="1">
    <location>
        <begin position="98"/>
        <end position="112"/>
    </location>
</feature>
<dbReference type="EMBL" id="CADEAL010004269">
    <property type="protein sequence ID" value="CAB1455736.1"/>
    <property type="molecule type" value="Genomic_DNA"/>
</dbReference>
<evidence type="ECO:0000313" key="2">
    <source>
        <dbReference type="EMBL" id="CAB1455736.1"/>
    </source>
</evidence>
<comment type="caution">
    <text evidence="2">The sequence shown here is derived from an EMBL/GenBank/DDBJ whole genome shotgun (WGS) entry which is preliminary data.</text>
</comment>
<evidence type="ECO:0000256" key="1">
    <source>
        <dbReference type="SAM" id="MobiDB-lite"/>
    </source>
</evidence>
<sequence length="151" mass="17003">MVRCPVDWVESGIEPPTFWSVDDRLCTSSAFGRQICSSTEGHRWHQQPSATPPPNPPTAERQQTRDRPRWNQMLTTCGSWKQSGPLFVNAHALCTPSDVNTPLLSPPRNTDPTCRRSPRHKQGEGASGRARLETGCRGVLVRYVKPSWQRQ</sequence>
<proteinExistence type="predicted"/>
<gene>
    <name evidence="2" type="ORF">PLEPLA_LOCUS43517</name>
</gene>
<feature type="region of interest" description="Disordered" evidence="1">
    <location>
        <begin position="39"/>
        <end position="69"/>
    </location>
</feature>
<accession>A0A9N7VNZ0</accession>
<dbReference type="Proteomes" id="UP001153269">
    <property type="component" value="Unassembled WGS sequence"/>
</dbReference>
<dbReference type="AlphaFoldDB" id="A0A9N7VNZ0"/>
<feature type="region of interest" description="Disordered" evidence="1">
    <location>
        <begin position="98"/>
        <end position="130"/>
    </location>
</feature>